<reference evidence="1" key="1">
    <citation type="submission" date="2021-01" db="EMBL/GenBank/DDBJ databases">
        <authorList>
            <person name="Sun Q."/>
        </authorList>
    </citation>
    <scope>NUCLEOTIDE SEQUENCE</scope>
    <source>
        <strain evidence="1">YIM B02566</strain>
    </source>
</reference>
<sequence length="313" mass="34278">MSERTLIIICRNEHDLADFNEIALKVAAMAPDIRPVVLRARGGQLPPAGLWSKPALVVALCNSFDLEPQRGAVLRQQRIYKTDQYQLFLKAGLPTPKTGVFKFGLNPDPALFGDYVILKPLRINSKGLGIHLVRTKRVAALKPALFNASHPIHNDIYLIQQFIDTGDYPTHFRVETLLGEALCCRTIFSSLKRPSLMASDRTLLDGQVASNAVVKGSNHTAAARDEEVIAFARRMGQVLPDVPLQGCDVLRETGTGKLYALECNPGGNSWAFSAPDGENARQAFGGKQGMIDHLGAWDTAARALIARTRKDAR</sequence>
<protein>
    <submittedName>
        <fullName evidence="1">Uncharacterized protein</fullName>
    </submittedName>
</protein>
<evidence type="ECO:0000313" key="2">
    <source>
        <dbReference type="Proteomes" id="UP000616151"/>
    </source>
</evidence>
<comment type="caution">
    <text evidence="1">The sequence shown here is derived from an EMBL/GenBank/DDBJ whole genome shotgun (WGS) entry which is preliminary data.</text>
</comment>
<organism evidence="1 2">
    <name type="scientific">Taklimakanibacter albus</name>
    <dbReference type="NCBI Taxonomy" id="2800327"/>
    <lineage>
        <taxon>Bacteria</taxon>
        <taxon>Pseudomonadati</taxon>
        <taxon>Pseudomonadota</taxon>
        <taxon>Alphaproteobacteria</taxon>
        <taxon>Hyphomicrobiales</taxon>
        <taxon>Aestuariivirgaceae</taxon>
        <taxon>Taklimakanibacter</taxon>
    </lineage>
</organism>
<dbReference type="EMBL" id="JAENHL010000004">
    <property type="protein sequence ID" value="MBK1865337.1"/>
    <property type="molecule type" value="Genomic_DNA"/>
</dbReference>
<gene>
    <name evidence="1" type="ORF">JHL16_03150</name>
</gene>
<name>A0ACC5QYA2_9HYPH</name>
<keyword evidence="2" id="KW-1185">Reference proteome</keyword>
<dbReference type="Proteomes" id="UP000616151">
    <property type="component" value="Unassembled WGS sequence"/>
</dbReference>
<evidence type="ECO:0000313" key="1">
    <source>
        <dbReference type="EMBL" id="MBK1865337.1"/>
    </source>
</evidence>
<proteinExistence type="predicted"/>
<accession>A0ACC5QYA2</accession>